<sequence>WKTMQHSIFKHSSLTQDAKSRSVNNWLQRLYHGLSLDYGDVEVTEMSNDKRVYATRQCRQHGRPSMSTSK</sequence>
<dbReference type="AlphaFoldDB" id="A0A6G0VP02"/>
<dbReference type="EMBL" id="VUJU01013757">
    <property type="protein sequence ID" value="KAF0703788.1"/>
    <property type="molecule type" value="Genomic_DNA"/>
</dbReference>
<feature type="non-terminal residue" evidence="1">
    <location>
        <position position="1"/>
    </location>
</feature>
<dbReference type="Proteomes" id="UP000478052">
    <property type="component" value="Unassembled WGS sequence"/>
</dbReference>
<organism evidence="1 2">
    <name type="scientific">Aphis craccivora</name>
    <name type="common">Cowpea aphid</name>
    <dbReference type="NCBI Taxonomy" id="307492"/>
    <lineage>
        <taxon>Eukaryota</taxon>
        <taxon>Metazoa</taxon>
        <taxon>Ecdysozoa</taxon>
        <taxon>Arthropoda</taxon>
        <taxon>Hexapoda</taxon>
        <taxon>Insecta</taxon>
        <taxon>Pterygota</taxon>
        <taxon>Neoptera</taxon>
        <taxon>Paraneoptera</taxon>
        <taxon>Hemiptera</taxon>
        <taxon>Sternorrhyncha</taxon>
        <taxon>Aphidomorpha</taxon>
        <taxon>Aphidoidea</taxon>
        <taxon>Aphididae</taxon>
        <taxon>Aphidini</taxon>
        <taxon>Aphis</taxon>
        <taxon>Aphis</taxon>
    </lineage>
</organism>
<protein>
    <submittedName>
        <fullName evidence="1">Uncharacterized protein</fullName>
    </submittedName>
</protein>
<evidence type="ECO:0000313" key="1">
    <source>
        <dbReference type="EMBL" id="KAF0703788.1"/>
    </source>
</evidence>
<accession>A0A6G0VP02</accession>
<name>A0A6G0VP02_APHCR</name>
<gene>
    <name evidence="1" type="ORF">FWK35_00029705</name>
</gene>
<evidence type="ECO:0000313" key="2">
    <source>
        <dbReference type="Proteomes" id="UP000478052"/>
    </source>
</evidence>
<reference evidence="1 2" key="1">
    <citation type="submission" date="2019-08" db="EMBL/GenBank/DDBJ databases">
        <title>Whole genome of Aphis craccivora.</title>
        <authorList>
            <person name="Voronova N.V."/>
            <person name="Shulinski R.S."/>
            <person name="Bandarenka Y.V."/>
            <person name="Zhorov D.G."/>
            <person name="Warner D."/>
        </authorList>
    </citation>
    <scope>NUCLEOTIDE SEQUENCE [LARGE SCALE GENOMIC DNA]</scope>
    <source>
        <strain evidence="1">180601</strain>
        <tissue evidence="1">Whole Body</tissue>
    </source>
</reference>
<keyword evidence="2" id="KW-1185">Reference proteome</keyword>
<dbReference type="OrthoDB" id="6615313at2759"/>
<comment type="caution">
    <text evidence="1">The sequence shown here is derived from an EMBL/GenBank/DDBJ whole genome shotgun (WGS) entry which is preliminary data.</text>
</comment>
<proteinExistence type="predicted"/>